<dbReference type="RefSeq" id="WP_136394321.1">
    <property type="nucleotide sequence ID" value="NZ_SSND01000002.1"/>
</dbReference>
<dbReference type="OrthoDB" id="5525831at2"/>
<evidence type="ECO:0000313" key="3">
    <source>
        <dbReference type="Proteomes" id="UP000309450"/>
    </source>
</evidence>
<dbReference type="Gene3D" id="3.40.50.150">
    <property type="entry name" value="Vaccinia Virus protein VP39"/>
    <property type="match status" value="1"/>
</dbReference>
<dbReference type="AlphaFoldDB" id="A0A4S3MLZ2"/>
<dbReference type="PANTHER" id="PTHR20974">
    <property type="entry name" value="UPF0585 PROTEIN CG18661"/>
    <property type="match status" value="1"/>
</dbReference>
<dbReference type="InterPro" id="IPR010342">
    <property type="entry name" value="DUF938"/>
</dbReference>
<accession>A0A4S3MLZ2</accession>
<protein>
    <submittedName>
        <fullName evidence="2">DUF938 domain-containing protein</fullName>
    </submittedName>
</protein>
<evidence type="ECO:0000313" key="2">
    <source>
        <dbReference type="EMBL" id="THD83426.1"/>
    </source>
</evidence>
<dbReference type="SUPFAM" id="SSF53335">
    <property type="entry name" value="S-adenosyl-L-methionine-dependent methyltransferases"/>
    <property type="match status" value="1"/>
</dbReference>
<keyword evidence="3" id="KW-1185">Reference proteome</keyword>
<gene>
    <name evidence="2" type="ORF">E7811_09025</name>
</gene>
<sequence>MSLRLPDSGAGTTPDGRRHAPSAERNAAPILSVLRDVLPPGGRLLELASGTGQHAARFAADLAGWHWHPTDVNPENFGSIAAWAATSPGRIAAPVALDAGQPGWAAGWQGLDAALVVNLLHLIPETAAINVLDGMAAAVRTGGIVLIYGPFLRDGRPTSEGDAAFDASLRAQDPAIGYKDIARVTAHLAARGLDVQLREMPANNLMIVAFKL</sequence>
<dbReference type="Pfam" id="PF06080">
    <property type="entry name" value="DUF938"/>
    <property type="match status" value="1"/>
</dbReference>
<dbReference type="PANTHER" id="PTHR20974:SF0">
    <property type="entry name" value="UPF0585 PROTEIN CG18661"/>
    <property type="match status" value="1"/>
</dbReference>
<dbReference type="Proteomes" id="UP000309450">
    <property type="component" value="Unassembled WGS sequence"/>
</dbReference>
<feature type="region of interest" description="Disordered" evidence="1">
    <location>
        <begin position="1"/>
        <end position="25"/>
    </location>
</feature>
<organism evidence="2 3">
    <name type="scientific">Aliigemmobacter aestuarii</name>
    <dbReference type="NCBI Taxonomy" id="1445661"/>
    <lineage>
        <taxon>Bacteria</taxon>
        <taxon>Pseudomonadati</taxon>
        <taxon>Pseudomonadota</taxon>
        <taxon>Alphaproteobacteria</taxon>
        <taxon>Rhodobacterales</taxon>
        <taxon>Paracoccaceae</taxon>
        <taxon>Aliigemmobacter</taxon>
    </lineage>
</organism>
<dbReference type="InterPro" id="IPR029063">
    <property type="entry name" value="SAM-dependent_MTases_sf"/>
</dbReference>
<comment type="caution">
    <text evidence="2">The sequence shown here is derived from an EMBL/GenBank/DDBJ whole genome shotgun (WGS) entry which is preliminary data.</text>
</comment>
<dbReference type="EMBL" id="SSND01000002">
    <property type="protein sequence ID" value="THD83426.1"/>
    <property type="molecule type" value="Genomic_DNA"/>
</dbReference>
<reference evidence="2 3" key="1">
    <citation type="submission" date="2019-04" db="EMBL/GenBank/DDBJ databases">
        <title>Draft genome sequence of Gemmobacter aestuarii sp. nov.</title>
        <authorList>
            <person name="Hameed A."/>
            <person name="Lin S.-Y."/>
            <person name="Shahina M."/>
            <person name="Lai W.-A."/>
            <person name="Young C.-C."/>
        </authorList>
    </citation>
    <scope>NUCLEOTIDE SEQUENCE [LARGE SCALE GENOMIC DNA]</scope>
    <source>
        <strain evidence="2 3">CC-PW-75</strain>
    </source>
</reference>
<name>A0A4S3MLZ2_9RHOB</name>
<evidence type="ECO:0000256" key="1">
    <source>
        <dbReference type="SAM" id="MobiDB-lite"/>
    </source>
</evidence>
<proteinExistence type="predicted"/>